<dbReference type="InterPro" id="IPR004638">
    <property type="entry name" value="EmrB-like"/>
</dbReference>
<dbReference type="AlphaFoldDB" id="A0A2A4AH85"/>
<dbReference type="GO" id="GO:0022857">
    <property type="term" value="F:transmembrane transporter activity"/>
    <property type="evidence" value="ECO:0007669"/>
    <property type="project" value="InterPro"/>
</dbReference>
<dbReference type="SUPFAM" id="SSF103473">
    <property type="entry name" value="MFS general substrate transporter"/>
    <property type="match status" value="1"/>
</dbReference>
<dbReference type="Pfam" id="PF07690">
    <property type="entry name" value="MFS_1"/>
    <property type="match status" value="1"/>
</dbReference>
<evidence type="ECO:0000256" key="6">
    <source>
        <dbReference type="ARBA" id="ARBA00023136"/>
    </source>
</evidence>
<keyword evidence="2" id="KW-0813">Transport</keyword>
<feature type="transmembrane region" description="Helical" evidence="7">
    <location>
        <begin position="233"/>
        <end position="252"/>
    </location>
</feature>
<feature type="transmembrane region" description="Helical" evidence="7">
    <location>
        <begin position="56"/>
        <end position="77"/>
    </location>
</feature>
<evidence type="ECO:0000256" key="2">
    <source>
        <dbReference type="ARBA" id="ARBA00022448"/>
    </source>
</evidence>
<dbReference type="Gene3D" id="1.20.1720.10">
    <property type="entry name" value="Multidrug resistance protein D"/>
    <property type="match status" value="1"/>
</dbReference>
<name>A0A2A4AH85_9CORY</name>
<gene>
    <name evidence="9" type="ORF">COM45_11905</name>
</gene>
<feature type="transmembrane region" description="Helical" evidence="7">
    <location>
        <begin position="89"/>
        <end position="113"/>
    </location>
</feature>
<dbReference type="InterPro" id="IPR020846">
    <property type="entry name" value="MFS_dom"/>
</dbReference>
<keyword evidence="4 7" id="KW-0812">Transmembrane</keyword>
<dbReference type="InterPro" id="IPR011701">
    <property type="entry name" value="MFS"/>
</dbReference>
<evidence type="ECO:0000313" key="10">
    <source>
        <dbReference type="Proteomes" id="UP000218690"/>
    </source>
</evidence>
<feature type="domain" description="Major facilitator superfamily (MFS) profile" evidence="8">
    <location>
        <begin position="20"/>
        <end position="454"/>
    </location>
</feature>
<dbReference type="PANTHER" id="PTHR42718">
    <property type="entry name" value="MAJOR FACILITATOR SUPERFAMILY MULTIDRUG TRANSPORTER MFSC"/>
    <property type="match status" value="1"/>
</dbReference>
<evidence type="ECO:0000256" key="4">
    <source>
        <dbReference type="ARBA" id="ARBA00022692"/>
    </source>
</evidence>
<dbReference type="PROSITE" id="PS50850">
    <property type="entry name" value="MFS"/>
    <property type="match status" value="1"/>
</dbReference>
<organism evidence="9 10">
    <name type="scientific">Corynebacterium accolens</name>
    <dbReference type="NCBI Taxonomy" id="38284"/>
    <lineage>
        <taxon>Bacteria</taxon>
        <taxon>Bacillati</taxon>
        <taxon>Actinomycetota</taxon>
        <taxon>Actinomycetes</taxon>
        <taxon>Mycobacteriales</taxon>
        <taxon>Corynebacteriaceae</taxon>
        <taxon>Corynebacterium</taxon>
    </lineage>
</organism>
<feature type="transmembrane region" description="Helical" evidence="7">
    <location>
        <begin position="413"/>
        <end position="441"/>
    </location>
</feature>
<feature type="transmembrane region" description="Helical" evidence="7">
    <location>
        <begin position="272"/>
        <end position="297"/>
    </location>
</feature>
<dbReference type="Proteomes" id="UP000218690">
    <property type="component" value="Unassembled WGS sequence"/>
</dbReference>
<dbReference type="GO" id="GO:0005886">
    <property type="term" value="C:plasma membrane"/>
    <property type="evidence" value="ECO:0007669"/>
    <property type="project" value="UniProtKB-SubCell"/>
</dbReference>
<sequence>MNVPTFEAEGLPPERQAWRAMFALSLGFFVSLLDQSMIAVALPSIQKGLGASINEVLWVSAIYLLGVVVPLLCTGRLGDIFGQKRMFQLGVSVFGLGALACALAPNISVLIAARAVQGVGASLQMPQSMAVINRVFARERRGRALGVWGVIGSVASLLGPLLGGFLVGGFGWPAVFWVHVPFVVAAVVLSAMWVPSLKTTARKVDGVSVAVSFIALSALVFGIQQGPETGWDGWIWTLLAVGLAGLGAFVWLQSRAGSEALVPLRLFDDRNYSAGSFAIVAMGFMAASMMLPIMLWLQQDKGVGAATAGVIVAPMAVVSLLISPVAGILADRLDPRRLAITGFVIMTASFSAALVVINLDFGAWWMCAPIAVLGCGQSFIWGSNAATTMRDVLPELMGAASGVYNTSRQVGSVLGVAAVSAALQVAGISAALFVIIAVLVVGGLASLSFRDTLHGASEIMSG</sequence>
<evidence type="ECO:0000256" key="5">
    <source>
        <dbReference type="ARBA" id="ARBA00022989"/>
    </source>
</evidence>
<dbReference type="PANTHER" id="PTHR42718:SF46">
    <property type="entry name" value="BLR6921 PROTEIN"/>
    <property type="match status" value="1"/>
</dbReference>
<comment type="caution">
    <text evidence="9">The sequence shown here is derived from an EMBL/GenBank/DDBJ whole genome shotgun (WGS) entry which is preliminary data.</text>
</comment>
<dbReference type="PRINTS" id="PR01036">
    <property type="entry name" value="TCRTETB"/>
</dbReference>
<dbReference type="EMBL" id="NWBP01000036">
    <property type="protein sequence ID" value="PCC81897.1"/>
    <property type="molecule type" value="Genomic_DNA"/>
</dbReference>
<protein>
    <submittedName>
        <fullName evidence="9">MFS transporter</fullName>
    </submittedName>
</protein>
<evidence type="ECO:0000256" key="7">
    <source>
        <dbReference type="SAM" id="Phobius"/>
    </source>
</evidence>
<dbReference type="Gene3D" id="1.20.1250.20">
    <property type="entry name" value="MFS general substrate transporter like domains"/>
    <property type="match status" value="1"/>
</dbReference>
<feature type="transmembrane region" description="Helical" evidence="7">
    <location>
        <begin position="20"/>
        <end position="44"/>
    </location>
</feature>
<feature type="transmembrane region" description="Helical" evidence="7">
    <location>
        <begin position="338"/>
        <end position="357"/>
    </location>
</feature>
<feature type="transmembrane region" description="Helical" evidence="7">
    <location>
        <begin position="174"/>
        <end position="194"/>
    </location>
</feature>
<evidence type="ECO:0000256" key="1">
    <source>
        <dbReference type="ARBA" id="ARBA00004651"/>
    </source>
</evidence>
<keyword evidence="5 7" id="KW-1133">Transmembrane helix</keyword>
<evidence type="ECO:0000259" key="8">
    <source>
        <dbReference type="PROSITE" id="PS50850"/>
    </source>
</evidence>
<dbReference type="InterPro" id="IPR036259">
    <property type="entry name" value="MFS_trans_sf"/>
</dbReference>
<feature type="transmembrane region" description="Helical" evidence="7">
    <location>
        <begin position="303"/>
        <end position="326"/>
    </location>
</feature>
<keyword evidence="6 7" id="KW-0472">Membrane</keyword>
<feature type="transmembrane region" description="Helical" evidence="7">
    <location>
        <begin position="144"/>
        <end position="168"/>
    </location>
</feature>
<evidence type="ECO:0000256" key="3">
    <source>
        <dbReference type="ARBA" id="ARBA00022475"/>
    </source>
</evidence>
<dbReference type="NCBIfam" id="TIGR00711">
    <property type="entry name" value="efflux_EmrB"/>
    <property type="match status" value="1"/>
</dbReference>
<feature type="transmembrane region" description="Helical" evidence="7">
    <location>
        <begin position="206"/>
        <end position="227"/>
    </location>
</feature>
<proteinExistence type="predicted"/>
<comment type="subcellular location">
    <subcellularLocation>
        <location evidence="1">Cell membrane</location>
        <topology evidence="1">Multi-pass membrane protein</topology>
    </subcellularLocation>
</comment>
<feature type="transmembrane region" description="Helical" evidence="7">
    <location>
        <begin position="363"/>
        <end position="381"/>
    </location>
</feature>
<accession>A0A2A4AH85</accession>
<evidence type="ECO:0000313" key="9">
    <source>
        <dbReference type="EMBL" id="PCC81897.1"/>
    </source>
</evidence>
<reference evidence="9 10" key="1">
    <citation type="submission" date="2017-09" db="EMBL/GenBank/DDBJ databases">
        <title>Draft Genome Sequence of Corynebacterium accolens AH4003.</title>
        <authorList>
            <person name="Chen Y."/>
            <person name="Oosthuysen W.F."/>
            <person name="Kelley S."/>
            <person name="Horswill A."/>
        </authorList>
    </citation>
    <scope>NUCLEOTIDE SEQUENCE [LARGE SCALE GENOMIC DNA]</scope>
    <source>
        <strain evidence="9 10">AH4003</strain>
    </source>
</reference>
<keyword evidence="3" id="KW-1003">Cell membrane</keyword>